<feature type="transmembrane region" description="Helical" evidence="1">
    <location>
        <begin position="42"/>
        <end position="66"/>
    </location>
</feature>
<proteinExistence type="predicted"/>
<gene>
    <name evidence="2" type="ORF">BGP84_12790</name>
</gene>
<name>A0A2S3X4Q3_PSEPU</name>
<sequence>MHQPADNLSSFSWQAIKMSSQPLLNPSQESDSPKNLNLPSRVSALTIASALATLVLFSAILIDAFAMPFADYMILALTATMIINAYVFISLKELRLAAPLMGLKIKHAALAFSCRLGDLVFS</sequence>
<evidence type="ECO:0000313" key="3">
    <source>
        <dbReference type="Proteomes" id="UP000237230"/>
    </source>
</evidence>
<organism evidence="2 3">
    <name type="scientific">Pseudomonas putida</name>
    <name type="common">Arthrobacter siderocapsulatus</name>
    <dbReference type="NCBI Taxonomy" id="303"/>
    <lineage>
        <taxon>Bacteria</taxon>
        <taxon>Pseudomonadati</taxon>
        <taxon>Pseudomonadota</taxon>
        <taxon>Gammaproteobacteria</taxon>
        <taxon>Pseudomonadales</taxon>
        <taxon>Pseudomonadaceae</taxon>
        <taxon>Pseudomonas</taxon>
    </lineage>
</organism>
<reference evidence="2 3" key="1">
    <citation type="submission" date="2016-08" db="EMBL/GenBank/DDBJ databases">
        <authorList>
            <person name="Seilhamer J.J."/>
        </authorList>
    </citation>
    <scope>NUCLEOTIDE SEQUENCE [LARGE SCALE GENOMIC DNA]</scope>
    <source>
        <strain evidence="2 3">KH-21-114</strain>
    </source>
</reference>
<keyword evidence="1" id="KW-0812">Transmembrane</keyword>
<dbReference type="Proteomes" id="UP000237230">
    <property type="component" value="Unassembled WGS sequence"/>
</dbReference>
<comment type="caution">
    <text evidence="2">The sequence shown here is derived from an EMBL/GenBank/DDBJ whole genome shotgun (WGS) entry which is preliminary data.</text>
</comment>
<evidence type="ECO:0000313" key="2">
    <source>
        <dbReference type="EMBL" id="POG10554.1"/>
    </source>
</evidence>
<dbReference type="EMBL" id="MINH01000019">
    <property type="protein sequence ID" value="POG10554.1"/>
    <property type="molecule type" value="Genomic_DNA"/>
</dbReference>
<reference evidence="2 3" key="2">
    <citation type="submission" date="2018-03" db="EMBL/GenBank/DDBJ databases">
        <title>Draft genome of Pseudomonas putida strain KH-21-114.</title>
        <authorList>
            <person name="Yoshizawa S."/>
            <person name="Khan N.H."/>
            <person name="Nishimura M."/>
            <person name="Chiura H.X."/>
            <person name="Ogura Y."/>
            <person name="Hayashi T."/>
            <person name="Kogure K."/>
        </authorList>
    </citation>
    <scope>NUCLEOTIDE SEQUENCE [LARGE SCALE GENOMIC DNA]</scope>
    <source>
        <strain evidence="2 3">KH-21-114</strain>
    </source>
</reference>
<evidence type="ECO:0000256" key="1">
    <source>
        <dbReference type="SAM" id="Phobius"/>
    </source>
</evidence>
<dbReference type="AlphaFoldDB" id="A0A2S3X4Q3"/>
<keyword evidence="1" id="KW-0472">Membrane</keyword>
<keyword evidence="1" id="KW-1133">Transmembrane helix</keyword>
<feature type="transmembrane region" description="Helical" evidence="1">
    <location>
        <begin position="72"/>
        <end position="91"/>
    </location>
</feature>
<accession>A0A2S3X4Q3</accession>
<protein>
    <submittedName>
        <fullName evidence="2">Uncharacterized protein</fullName>
    </submittedName>
</protein>